<keyword evidence="2" id="KW-1185">Reference proteome</keyword>
<evidence type="ECO:0000313" key="2">
    <source>
        <dbReference type="Proteomes" id="UP001352223"/>
    </source>
</evidence>
<sequence length="162" mass="17370">MAKTSLTLRKRGDSFVVDGGRSPAAALKFGRGMQTGTITVDGRALPIAAHGPMRTGATLGGDEPVLRLDGHGAFVPPRMAPVEWRYSRPRRGRYHAALVRGSDVIDFSVTRFSGKAVEITVGGDWDQLELVVLAGSFALLSRRRGDAYRTMTIVGAIGPHAR</sequence>
<name>A0ABU6C321_9ACTN</name>
<organism evidence="1 2">
    <name type="scientific">Streptomyces kunmingensis</name>
    <dbReference type="NCBI Taxonomy" id="68225"/>
    <lineage>
        <taxon>Bacteria</taxon>
        <taxon>Bacillati</taxon>
        <taxon>Actinomycetota</taxon>
        <taxon>Actinomycetes</taxon>
        <taxon>Kitasatosporales</taxon>
        <taxon>Streptomycetaceae</taxon>
        <taxon>Streptomyces</taxon>
    </lineage>
</organism>
<accession>A0ABU6C321</accession>
<protein>
    <submittedName>
        <fullName evidence="1">Uncharacterized protein</fullName>
    </submittedName>
</protein>
<dbReference type="Proteomes" id="UP001352223">
    <property type="component" value="Unassembled WGS sequence"/>
</dbReference>
<dbReference type="RefSeq" id="WP_324766097.1">
    <property type="nucleotide sequence ID" value="NZ_BAAATS010000038.1"/>
</dbReference>
<reference evidence="1 2" key="1">
    <citation type="submission" date="2022-10" db="EMBL/GenBank/DDBJ databases">
        <authorList>
            <person name="Xie J."/>
            <person name="Shen N."/>
        </authorList>
    </citation>
    <scope>NUCLEOTIDE SEQUENCE [LARGE SCALE GENOMIC DNA]</scope>
    <source>
        <strain evidence="1 2">DSM 41681</strain>
    </source>
</reference>
<comment type="caution">
    <text evidence="1">The sequence shown here is derived from an EMBL/GenBank/DDBJ whole genome shotgun (WGS) entry which is preliminary data.</text>
</comment>
<evidence type="ECO:0000313" key="1">
    <source>
        <dbReference type="EMBL" id="MEB3959110.1"/>
    </source>
</evidence>
<dbReference type="EMBL" id="JAOZYB010000004">
    <property type="protein sequence ID" value="MEB3959110.1"/>
    <property type="molecule type" value="Genomic_DNA"/>
</dbReference>
<gene>
    <name evidence="1" type="ORF">OKJ48_02385</name>
</gene>
<proteinExistence type="predicted"/>